<evidence type="ECO:0008006" key="3">
    <source>
        <dbReference type="Google" id="ProtNLM"/>
    </source>
</evidence>
<evidence type="ECO:0000313" key="1">
    <source>
        <dbReference type="EMBL" id="OGZ33519.1"/>
    </source>
</evidence>
<comment type="caution">
    <text evidence="1">The sequence shown here is derived from an EMBL/GenBank/DDBJ whole genome shotgun (WGS) entry which is preliminary data.</text>
</comment>
<name>A0A1G2F647_9BACT</name>
<dbReference type="AlphaFoldDB" id="A0A1G2F647"/>
<protein>
    <recommendedName>
        <fullName evidence="3">NlpC/P60 domain-containing protein</fullName>
    </recommendedName>
</protein>
<proteinExistence type="predicted"/>
<organism evidence="1 2">
    <name type="scientific">Candidatus Portnoybacteria bacterium RBG_19FT_COMBO_36_7</name>
    <dbReference type="NCBI Taxonomy" id="1801992"/>
    <lineage>
        <taxon>Bacteria</taxon>
        <taxon>Candidatus Portnoyibacteriota</taxon>
    </lineage>
</organism>
<gene>
    <name evidence="1" type="ORF">A2Y98_01105</name>
</gene>
<accession>A0A1G2F647</accession>
<evidence type="ECO:0000313" key="2">
    <source>
        <dbReference type="Proteomes" id="UP000179099"/>
    </source>
</evidence>
<reference evidence="1 2" key="1">
    <citation type="journal article" date="2016" name="Nat. Commun.">
        <title>Thousands of microbial genomes shed light on interconnected biogeochemical processes in an aquifer system.</title>
        <authorList>
            <person name="Anantharaman K."/>
            <person name="Brown C.T."/>
            <person name="Hug L.A."/>
            <person name="Sharon I."/>
            <person name="Castelle C.J."/>
            <person name="Probst A.J."/>
            <person name="Thomas B.C."/>
            <person name="Singh A."/>
            <person name="Wilkins M.J."/>
            <person name="Karaoz U."/>
            <person name="Brodie E.L."/>
            <person name="Williams K.H."/>
            <person name="Hubbard S.S."/>
            <person name="Banfield J.F."/>
        </authorList>
    </citation>
    <scope>NUCLEOTIDE SEQUENCE [LARGE SCALE GENOMIC DNA]</scope>
</reference>
<dbReference type="Proteomes" id="UP000179099">
    <property type="component" value="Unassembled WGS sequence"/>
</dbReference>
<sequence length="153" mass="17644">MKNRKRKIFVLKKESYLQMIKNSVGTKMFCRLYASVDGKRQDILQDGNVSCAYFISSILLIFGLIKKVHATVDGTIEDMKKSGWRRIKSPKLGSVLVWEKQKLGEDKHSHIGFYTGYKKAISNSSVQRTPVEHSFTFGGKRRIKAVYWHKNLD</sequence>
<dbReference type="EMBL" id="MHMW01000028">
    <property type="protein sequence ID" value="OGZ33519.1"/>
    <property type="molecule type" value="Genomic_DNA"/>
</dbReference>